<evidence type="ECO:0000256" key="2">
    <source>
        <dbReference type="ARBA" id="ARBA00007400"/>
    </source>
</evidence>
<keyword evidence="6 7" id="KW-0472">Membrane</keyword>
<feature type="transmembrane region" description="Helical" evidence="7">
    <location>
        <begin position="82"/>
        <end position="102"/>
    </location>
</feature>
<protein>
    <recommendedName>
        <fullName evidence="8">Acyltransferase 3 domain-containing protein</fullName>
    </recommendedName>
</protein>
<dbReference type="GO" id="GO:0005886">
    <property type="term" value="C:plasma membrane"/>
    <property type="evidence" value="ECO:0007669"/>
    <property type="project" value="UniProtKB-SubCell"/>
</dbReference>
<feature type="transmembrane region" description="Helical" evidence="7">
    <location>
        <begin position="173"/>
        <end position="192"/>
    </location>
</feature>
<dbReference type="Proteomes" id="UP000230108">
    <property type="component" value="Unassembled WGS sequence"/>
</dbReference>
<dbReference type="GO" id="GO:0009246">
    <property type="term" value="P:enterobacterial common antigen biosynthetic process"/>
    <property type="evidence" value="ECO:0007669"/>
    <property type="project" value="TreeGrafter"/>
</dbReference>
<evidence type="ECO:0000259" key="8">
    <source>
        <dbReference type="Pfam" id="PF01757"/>
    </source>
</evidence>
<comment type="subcellular location">
    <subcellularLocation>
        <location evidence="1">Cell membrane</location>
        <topology evidence="1">Multi-pass membrane protein</topology>
    </subcellularLocation>
</comment>
<feature type="transmembrane region" description="Helical" evidence="7">
    <location>
        <begin position="199"/>
        <end position="217"/>
    </location>
</feature>
<feature type="transmembrane region" description="Helical" evidence="7">
    <location>
        <begin position="299"/>
        <end position="317"/>
    </location>
</feature>
<organism evidence="9 10">
    <name type="scientific">Candidatus Roizmanbacteria bacterium CG_4_10_14_0_8_um_filter_39_9</name>
    <dbReference type="NCBI Taxonomy" id="1974829"/>
    <lineage>
        <taxon>Bacteria</taxon>
        <taxon>Candidatus Roizmaniibacteriota</taxon>
    </lineage>
</organism>
<evidence type="ECO:0000256" key="5">
    <source>
        <dbReference type="ARBA" id="ARBA00022989"/>
    </source>
</evidence>
<dbReference type="PANTHER" id="PTHR40074">
    <property type="entry name" value="O-ACETYLTRANSFERASE WECH"/>
    <property type="match status" value="1"/>
</dbReference>
<accession>A0A2M7QD23</accession>
<keyword evidence="4 7" id="KW-0812">Transmembrane</keyword>
<feature type="transmembrane region" description="Helical" evidence="7">
    <location>
        <begin position="237"/>
        <end position="254"/>
    </location>
</feature>
<keyword evidence="3" id="KW-1003">Cell membrane</keyword>
<feature type="transmembrane region" description="Helical" evidence="7">
    <location>
        <begin position="114"/>
        <end position="136"/>
    </location>
</feature>
<feature type="transmembrane region" description="Helical" evidence="7">
    <location>
        <begin position="43"/>
        <end position="61"/>
    </location>
</feature>
<reference evidence="10" key="1">
    <citation type="submission" date="2017-09" db="EMBL/GenBank/DDBJ databases">
        <title>Depth-based differentiation of microbial function through sediment-hosted aquifers and enrichment of novel symbionts in the deep terrestrial subsurface.</title>
        <authorList>
            <person name="Probst A.J."/>
            <person name="Ladd B."/>
            <person name="Jarett J.K."/>
            <person name="Geller-Mcgrath D.E."/>
            <person name="Sieber C.M.K."/>
            <person name="Emerson J.B."/>
            <person name="Anantharaman K."/>
            <person name="Thomas B.C."/>
            <person name="Malmstrom R."/>
            <person name="Stieglmeier M."/>
            <person name="Klingl A."/>
            <person name="Woyke T."/>
            <person name="Ryan C.M."/>
            <person name="Banfield J.F."/>
        </authorList>
    </citation>
    <scope>NUCLEOTIDE SEQUENCE [LARGE SCALE GENOMIC DNA]</scope>
</reference>
<gene>
    <name evidence="9" type="ORF">COY90_02350</name>
</gene>
<feature type="transmembrane region" description="Helical" evidence="7">
    <location>
        <begin position="12"/>
        <end position="31"/>
    </location>
</feature>
<evidence type="ECO:0000256" key="4">
    <source>
        <dbReference type="ARBA" id="ARBA00022692"/>
    </source>
</evidence>
<comment type="similarity">
    <text evidence="2">Belongs to the acyltransferase 3 family.</text>
</comment>
<dbReference type="PANTHER" id="PTHR40074:SF2">
    <property type="entry name" value="O-ACETYLTRANSFERASE WECH"/>
    <property type="match status" value="1"/>
</dbReference>
<evidence type="ECO:0000256" key="3">
    <source>
        <dbReference type="ARBA" id="ARBA00022475"/>
    </source>
</evidence>
<proteinExistence type="inferred from homology"/>
<comment type="caution">
    <text evidence="9">The sequence shown here is derived from an EMBL/GenBank/DDBJ whole genome shotgun (WGS) entry which is preliminary data.</text>
</comment>
<feature type="transmembrane region" description="Helical" evidence="7">
    <location>
        <begin position="148"/>
        <end position="167"/>
    </location>
</feature>
<sequence>MEQKPNRFAEIDVLRGTSIILMIMIHTNAYFLSQKIAYITLELSQFVVVFFIFCSAYLFFLKPFVLTGESFISYVKKRVVRLVIPYYVFLVFYLVFSFIANSKKVTLPYVLNNIFLIGGIDFNWLVLLFIELSLLFPLISHFESKRPFIFSIYTILSFISSLVLLRYTPLPYYRFVMWLPWSLIPIFTLYFVRNVSAKWFLTTTLVISSVLFAAAQLFLQATKHSLQMYDNKYPPNIYHLSYGIAFLVIFYLAAKKGLFSFAPIQKTIHFFSVNSYPIFFIHVLVIFVLTVFMKFHFTWISFFFVVTGITVVIQMILNKMFLLFSPKKI</sequence>
<dbReference type="GO" id="GO:0016413">
    <property type="term" value="F:O-acetyltransferase activity"/>
    <property type="evidence" value="ECO:0007669"/>
    <property type="project" value="TreeGrafter"/>
</dbReference>
<evidence type="ECO:0000256" key="1">
    <source>
        <dbReference type="ARBA" id="ARBA00004651"/>
    </source>
</evidence>
<feature type="transmembrane region" description="Helical" evidence="7">
    <location>
        <begin position="275"/>
        <end position="293"/>
    </location>
</feature>
<dbReference type="InterPro" id="IPR002656">
    <property type="entry name" value="Acyl_transf_3_dom"/>
</dbReference>
<evidence type="ECO:0000313" key="10">
    <source>
        <dbReference type="Proteomes" id="UP000230108"/>
    </source>
</evidence>
<evidence type="ECO:0000256" key="7">
    <source>
        <dbReference type="SAM" id="Phobius"/>
    </source>
</evidence>
<name>A0A2M7QD23_9BACT</name>
<evidence type="ECO:0000256" key="6">
    <source>
        <dbReference type="ARBA" id="ARBA00023136"/>
    </source>
</evidence>
<feature type="domain" description="Acyltransferase 3" evidence="8">
    <location>
        <begin position="9"/>
        <end position="317"/>
    </location>
</feature>
<dbReference type="Pfam" id="PF01757">
    <property type="entry name" value="Acyl_transf_3"/>
    <property type="match status" value="1"/>
</dbReference>
<dbReference type="EMBL" id="PFLF01000051">
    <property type="protein sequence ID" value="PIY69109.1"/>
    <property type="molecule type" value="Genomic_DNA"/>
</dbReference>
<evidence type="ECO:0000313" key="9">
    <source>
        <dbReference type="EMBL" id="PIY69109.1"/>
    </source>
</evidence>
<dbReference type="AlphaFoldDB" id="A0A2M7QD23"/>
<keyword evidence="5 7" id="KW-1133">Transmembrane helix</keyword>